<dbReference type="PROSITE" id="PS51257">
    <property type="entry name" value="PROKAR_LIPOPROTEIN"/>
    <property type="match status" value="1"/>
</dbReference>
<reference evidence="2" key="1">
    <citation type="journal article" date="2019" name="Int. J. Syst. Evol. Microbiol.">
        <title>The Global Catalogue of Microorganisms (GCM) 10K type strain sequencing project: providing services to taxonomists for standard genome sequencing and annotation.</title>
        <authorList>
            <consortium name="The Broad Institute Genomics Platform"/>
            <consortium name="The Broad Institute Genome Sequencing Center for Infectious Disease"/>
            <person name="Wu L."/>
            <person name="Ma J."/>
        </authorList>
    </citation>
    <scope>NUCLEOTIDE SEQUENCE [LARGE SCALE GENOMIC DNA]</scope>
    <source>
        <strain evidence="2">CGMCC 1.12371</strain>
    </source>
</reference>
<gene>
    <name evidence="1" type="ORF">ACFQPB_12230</name>
</gene>
<evidence type="ECO:0000313" key="2">
    <source>
        <dbReference type="Proteomes" id="UP001596501"/>
    </source>
</evidence>
<dbReference type="Proteomes" id="UP001596501">
    <property type="component" value="Unassembled WGS sequence"/>
</dbReference>
<sequence>MRPPILPPFSLFPRRRLSVALAATALLGGCTHLDVPLAHNYPASSQPKARSAHHWDVLATDVAQRIANRFSEVPTQPGDTTTTSAGNTLVGQTLRLSPAPAAPFQRAFHALLTHRLVNLGVTLVQAEPKGQIDVDVQVIDHASRVGNGSPLASTQLAASVAVVRDWVVYSQTATTGVLSGLALGALSDASRQALQGSAAGGPTRTEVLVTTRVTLQGRLAATTADIYYIEAEDSALYLPPPEALVPPAPAPIKTWTVVAP</sequence>
<dbReference type="EMBL" id="JBHTCA010000007">
    <property type="protein sequence ID" value="MFC7409630.1"/>
    <property type="molecule type" value="Genomic_DNA"/>
</dbReference>
<keyword evidence="2" id="KW-1185">Reference proteome</keyword>
<protein>
    <recommendedName>
        <fullName evidence="3">FlgO domain-containing protein</fullName>
    </recommendedName>
</protein>
<dbReference type="RefSeq" id="WP_382223586.1">
    <property type="nucleotide sequence ID" value="NZ_JBHTCA010000007.1"/>
</dbReference>
<evidence type="ECO:0008006" key="3">
    <source>
        <dbReference type="Google" id="ProtNLM"/>
    </source>
</evidence>
<proteinExistence type="predicted"/>
<organism evidence="1 2">
    <name type="scientific">Hydrogenophaga atypica</name>
    <dbReference type="NCBI Taxonomy" id="249409"/>
    <lineage>
        <taxon>Bacteria</taxon>
        <taxon>Pseudomonadati</taxon>
        <taxon>Pseudomonadota</taxon>
        <taxon>Betaproteobacteria</taxon>
        <taxon>Burkholderiales</taxon>
        <taxon>Comamonadaceae</taxon>
        <taxon>Hydrogenophaga</taxon>
    </lineage>
</organism>
<evidence type="ECO:0000313" key="1">
    <source>
        <dbReference type="EMBL" id="MFC7409630.1"/>
    </source>
</evidence>
<name>A0ABW2QJL4_9BURK</name>
<accession>A0ABW2QJL4</accession>
<comment type="caution">
    <text evidence="1">The sequence shown here is derived from an EMBL/GenBank/DDBJ whole genome shotgun (WGS) entry which is preliminary data.</text>
</comment>